<accession>A0A914EKE7</accession>
<comment type="similarity">
    <text evidence="1">Belongs to the HyuE racemase family.</text>
</comment>
<keyword evidence="2" id="KW-0812">Transmembrane</keyword>
<feature type="transmembrane region" description="Helical" evidence="2">
    <location>
        <begin position="319"/>
        <end position="339"/>
    </location>
</feature>
<dbReference type="AlphaFoldDB" id="A0A914EKE7"/>
<reference evidence="4" key="1">
    <citation type="submission" date="2022-11" db="UniProtKB">
        <authorList>
            <consortium name="WormBaseParasite"/>
        </authorList>
    </citation>
    <scope>IDENTIFICATION</scope>
</reference>
<sequence>MIINGYNCPYLTTRIEEMAKSAASKGTKISAEHSKEEPMVMNGLYGDENYSISGILSEFHKNPQMDAYIVACFEDTGVDELRSVTTTPVIGLGEASFQMASVIARRFSVIATFPRSVPKIQQNLASYGVGTKCIKVRAAENNGINDDRLKEAVSKEIYRSIKEDQVEAIVIGGIPTTSLIKSLAEEYEIPILDGVTCAVKMAEAMISLRQKSTPIISTKNTANPSTSKSLESTIKTFNSLPSMSKIFGGYKEESKNKSETKKPGVKVSISSLRETEVVSNWQGVSNSVNETIFSDTSMLAEKSFDFEDYEGGYPTLPKWFIVLALTTYVIISGSIFYIARQYWKNSRLKKTPLSSGLIGASLNLPHNTDAVALVLKCHEINQENGHLKLYDKKIWIQPNDGAIEDCKQDWAEARILGNQNGDHCRVIIKGFSCKKAVV</sequence>
<name>A0A914EKE7_9BILA</name>
<keyword evidence="2" id="KW-0472">Membrane</keyword>
<dbReference type="InterPro" id="IPR015942">
    <property type="entry name" value="Asp/Glu/hydantoin_racemase"/>
</dbReference>
<keyword evidence="2" id="KW-1133">Transmembrane helix</keyword>
<dbReference type="Gene3D" id="3.40.50.12500">
    <property type="match status" value="1"/>
</dbReference>
<dbReference type="InterPro" id="IPR053714">
    <property type="entry name" value="Iso_Racemase_Enz_sf"/>
</dbReference>
<dbReference type="InterPro" id="IPR052186">
    <property type="entry name" value="Hydantoin_racemase-like"/>
</dbReference>
<proteinExistence type="inferred from homology"/>
<evidence type="ECO:0000313" key="3">
    <source>
        <dbReference type="Proteomes" id="UP000887540"/>
    </source>
</evidence>
<evidence type="ECO:0000256" key="1">
    <source>
        <dbReference type="ARBA" id="ARBA00038414"/>
    </source>
</evidence>
<keyword evidence="3" id="KW-1185">Reference proteome</keyword>
<dbReference type="Proteomes" id="UP000887540">
    <property type="component" value="Unplaced"/>
</dbReference>
<dbReference type="Pfam" id="PF01177">
    <property type="entry name" value="Asp_Glu_race"/>
    <property type="match status" value="1"/>
</dbReference>
<dbReference type="WBParaSite" id="ACRNAN_scaffold856.g7238.t1">
    <property type="protein sequence ID" value="ACRNAN_scaffold856.g7238.t1"/>
    <property type="gene ID" value="ACRNAN_scaffold856.g7238"/>
</dbReference>
<protein>
    <submittedName>
        <fullName evidence="4">Hydantoin racemase</fullName>
    </submittedName>
</protein>
<dbReference type="PANTHER" id="PTHR28047:SF5">
    <property type="entry name" value="PROTEIN DCG1"/>
    <property type="match status" value="1"/>
</dbReference>
<evidence type="ECO:0000313" key="4">
    <source>
        <dbReference type="WBParaSite" id="ACRNAN_scaffold856.g7238.t1"/>
    </source>
</evidence>
<dbReference type="GO" id="GO:0047661">
    <property type="term" value="F:amino-acid racemase activity"/>
    <property type="evidence" value="ECO:0007669"/>
    <property type="project" value="InterPro"/>
</dbReference>
<evidence type="ECO:0000256" key="2">
    <source>
        <dbReference type="SAM" id="Phobius"/>
    </source>
</evidence>
<dbReference type="PANTHER" id="PTHR28047">
    <property type="entry name" value="PROTEIN DCG1"/>
    <property type="match status" value="1"/>
</dbReference>
<organism evidence="3 4">
    <name type="scientific">Acrobeloides nanus</name>
    <dbReference type="NCBI Taxonomy" id="290746"/>
    <lineage>
        <taxon>Eukaryota</taxon>
        <taxon>Metazoa</taxon>
        <taxon>Ecdysozoa</taxon>
        <taxon>Nematoda</taxon>
        <taxon>Chromadorea</taxon>
        <taxon>Rhabditida</taxon>
        <taxon>Tylenchina</taxon>
        <taxon>Cephalobomorpha</taxon>
        <taxon>Cephaloboidea</taxon>
        <taxon>Cephalobidae</taxon>
        <taxon>Acrobeloides</taxon>
    </lineage>
</organism>